<protein>
    <submittedName>
        <fullName evidence="6">ADP-ribose pyrophosphatase YjhB (NUDIX family)</fullName>
    </submittedName>
</protein>
<comment type="similarity">
    <text evidence="2 4">Belongs to the Nudix hydrolase family.</text>
</comment>
<feature type="domain" description="Nudix hydrolase" evidence="5">
    <location>
        <begin position="17"/>
        <end position="152"/>
    </location>
</feature>
<gene>
    <name evidence="6" type="ORF">CLV30_112148</name>
</gene>
<dbReference type="AlphaFoldDB" id="A0A2P8DXG5"/>
<dbReference type="PROSITE" id="PS00893">
    <property type="entry name" value="NUDIX_BOX"/>
    <property type="match status" value="2"/>
</dbReference>
<organism evidence="6 7">
    <name type="scientific">Haloactinopolyspora alba</name>
    <dbReference type="NCBI Taxonomy" id="648780"/>
    <lineage>
        <taxon>Bacteria</taxon>
        <taxon>Bacillati</taxon>
        <taxon>Actinomycetota</taxon>
        <taxon>Actinomycetes</taxon>
        <taxon>Jiangellales</taxon>
        <taxon>Jiangellaceae</taxon>
        <taxon>Haloactinopolyspora</taxon>
    </lineage>
</organism>
<dbReference type="SUPFAM" id="SSF55811">
    <property type="entry name" value="Nudix"/>
    <property type="match status" value="2"/>
</dbReference>
<proteinExistence type="inferred from homology"/>
<sequence length="319" mass="34508">MPVGREHSYLVTAELTPLRRIAAYAACTDDNGHVLLIRESVRSGTPGVWTLPGGSVLHGEHPRDAVVREAAAESGLLLRANAALDVLADTRARRQRQVTLHTDRVVFAAQVISGEPEPLSPTVDDVRWISMEEAETLQLRPFVAQILKLPLSTVDLPPEQMPDFPGFDIQQAPDGRHTVQRFAAYGLVRDVAGRVLLTQVAPGYPDAGCWHLPGGGTDFGEQPAQALLRELAEETGQTGRIHALLGVASHREPEQIGPEGFAIDWHGVRPYYDVVVDDPTEVVLADVGGSTTGARWFDPAEVEELPKTAVTVEALRAVG</sequence>
<dbReference type="EMBL" id="PYGE01000012">
    <property type="protein sequence ID" value="PSL01908.1"/>
    <property type="molecule type" value="Genomic_DNA"/>
</dbReference>
<dbReference type="InterPro" id="IPR000086">
    <property type="entry name" value="NUDIX_hydrolase_dom"/>
</dbReference>
<dbReference type="PANTHER" id="PTHR43046">
    <property type="entry name" value="GDP-MANNOSE MANNOSYL HYDROLASE"/>
    <property type="match status" value="1"/>
</dbReference>
<feature type="domain" description="Nudix hydrolase" evidence="5">
    <location>
        <begin position="179"/>
        <end position="319"/>
    </location>
</feature>
<dbReference type="InterPro" id="IPR020084">
    <property type="entry name" value="NUDIX_hydrolase_CS"/>
</dbReference>
<dbReference type="Proteomes" id="UP000243528">
    <property type="component" value="Unassembled WGS sequence"/>
</dbReference>
<evidence type="ECO:0000256" key="4">
    <source>
        <dbReference type="RuleBase" id="RU003476"/>
    </source>
</evidence>
<dbReference type="PANTHER" id="PTHR43046:SF2">
    <property type="entry name" value="8-OXO-DGTP DIPHOSPHATASE-RELATED"/>
    <property type="match status" value="1"/>
</dbReference>
<dbReference type="CDD" id="cd02883">
    <property type="entry name" value="NUDIX_Hydrolase"/>
    <property type="match status" value="2"/>
</dbReference>
<dbReference type="InterPro" id="IPR020476">
    <property type="entry name" value="Nudix_hydrolase"/>
</dbReference>
<dbReference type="GO" id="GO:0016787">
    <property type="term" value="F:hydrolase activity"/>
    <property type="evidence" value="ECO:0007669"/>
    <property type="project" value="UniProtKB-KW"/>
</dbReference>
<dbReference type="Pfam" id="PF00293">
    <property type="entry name" value="NUDIX"/>
    <property type="match status" value="2"/>
</dbReference>
<evidence type="ECO:0000259" key="5">
    <source>
        <dbReference type="PROSITE" id="PS51462"/>
    </source>
</evidence>
<dbReference type="InterPro" id="IPR015797">
    <property type="entry name" value="NUDIX_hydrolase-like_dom_sf"/>
</dbReference>
<reference evidence="6 7" key="1">
    <citation type="submission" date="2018-03" db="EMBL/GenBank/DDBJ databases">
        <title>Genomic Encyclopedia of Archaeal and Bacterial Type Strains, Phase II (KMG-II): from individual species to whole genera.</title>
        <authorList>
            <person name="Goeker M."/>
        </authorList>
    </citation>
    <scope>NUCLEOTIDE SEQUENCE [LARGE SCALE GENOMIC DNA]</scope>
    <source>
        <strain evidence="6 7">DSM 45211</strain>
    </source>
</reference>
<keyword evidence="7" id="KW-1185">Reference proteome</keyword>
<evidence type="ECO:0000313" key="7">
    <source>
        <dbReference type="Proteomes" id="UP000243528"/>
    </source>
</evidence>
<accession>A0A2P8DXG5</accession>
<evidence type="ECO:0000256" key="2">
    <source>
        <dbReference type="ARBA" id="ARBA00005582"/>
    </source>
</evidence>
<evidence type="ECO:0000256" key="3">
    <source>
        <dbReference type="ARBA" id="ARBA00022801"/>
    </source>
</evidence>
<dbReference type="Gene3D" id="3.90.79.10">
    <property type="entry name" value="Nucleoside Triphosphate Pyrophosphohydrolase"/>
    <property type="match status" value="2"/>
</dbReference>
<evidence type="ECO:0000256" key="1">
    <source>
        <dbReference type="ARBA" id="ARBA00001946"/>
    </source>
</evidence>
<comment type="cofactor">
    <cofactor evidence="1">
        <name>Mg(2+)</name>
        <dbReference type="ChEBI" id="CHEBI:18420"/>
    </cofactor>
</comment>
<comment type="caution">
    <text evidence="6">The sequence shown here is derived from an EMBL/GenBank/DDBJ whole genome shotgun (WGS) entry which is preliminary data.</text>
</comment>
<name>A0A2P8DXG5_9ACTN</name>
<dbReference type="PROSITE" id="PS51462">
    <property type="entry name" value="NUDIX"/>
    <property type="match status" value="2"/>
</dbReference>
<dbReference type="PRINTS" id="PR00502">
    <property type="entry name" value="NUDIXFAMILY"/>
</dbReference>
<keyword evidence="3 4" id="KW-0378">Hydrolase</keyword>
<evidence type="ECO:0000313" key="6">
    <source>
        <dbReference type="EMBL" id="PSL01908.1"/>
    </source>
</evidence>